<dbReference type="PANTHER" id="PTHR38686:SF1">
    <property type="entry name" value="APOLIPOPROTEIN N-ACYLTRANSFERASE"/>
    <property type="match status" value="1"/>
</dbReference>
<accession>A0ABN6F903</accession>
<keyword evidence="12" id="KW-1185">Reference proteome</keyword>
<evidence type="ECO:0000256" key="6">
    <source>
        <dbReference type="ARBA" id="ARBA00022989"/>
    </source>
</evidence>
<feature type="transmembrane region" description="Helical" evidence="9">
    <location>
        <begin position="53"/>
        <end position="72"/>
    </location>
</feature>
<dbReference type="NCBIfam" id="TIGR00546">
    <property type="entry name" value="lnt"/>
    <property type="match status" value="1"/>
</dbReference>
<feature type="transmembrane region" description="Helical" evidence="9">
    <location>
        <begin position="494"/>
        <end position="511"/>
    </location>
</feature>
<feature type="transmembrane region" description="Helical" evidence="9">
    <location>
        <begin position="154"/>
        <end position="182"/>
    </location>
</feature>
<evidence type="ECO:0000256" key="9">
    <source>
        <dbReference type="HAMAP-Rule" id="MF_01148"/>
    </source>
</evidence>
<dbReference type="InterPro" id="IPR036526">
    <property type="entry name" value="C-N_Hydrolase_sf"/>
</dbReference>
<comment type="similarity">
    <text evidence="2 9">Belongs to the CN hydrolase family. Apolipoprotein N-acyltransferase subfamily.</text>
</comment>
<dbReference type="InterPro" id="IPR004563">
    <property type="entry name" value="Apolipo_AcylTrfase"/>
</dbReference>
<dbReference type="Pfam" id="PF00795">
    <property type="entry name" value="CN_hydrolase"/>
    <property type="match status" value="1"/>
</dbReference>
<reference evidence="11 12" key="1">
    <citation type="submission" date="2021-02" db="EMBL/GenBank/DDBJ databases">
        <title>Complete genome of Desulfoluna sp. strain ASN36.</title>
        <authorList>
            <person name="Takahashi A."/>
            <person name="Kojima H."/>
            <person name="Fukui M."/>
        </authorList>
    </citation>
    <scope>NUCLEOTIDE SEQUENCE [LARGE SCALE GENOMIC DNA]</scope>
    <source>
        <strain evidence="11 12">ASN36</strain>
    </source>
</reference>
<dbReference type="Proteomes" id="UP001320148">
    <property type="component" value="Chromosome"/>
</dbReference>
<feature type="transmembrane region" description="Helical" evidence="9">
    <location>
        <begin position="117"/>
        <end position="134"/>
    </location>
</feature>
<feature type="transmembrane region" description="Helical" evidence="9">
    <location>
        <begin position="29"/>
        <end position="46"/>
    </location>
</feature>
<dbReference type="HAMAP" id="MF_01148">
    <property type="entry name" value="Lnt"/>
    <property type="match status" value="1"/>
</dbReference>
<dbReference type="PROSITE" id="PS50263">
    <property type="entry name" value="CN_HYDROLASE"/>
    <property type="match status" value="1"/>
</dbReference>
<dbReference type="EMBL" id="AP024488">
    <property type="protein sequence ID" value="BCS97010.1"/>
    <property type="molecule type" value="Genomic_DNA"/>
</dbReference>
<evidence type="ECO:0000259" key="10">
    <source>
        <dbReference type="PROSITE" id="PS50263"/>
    </source>
</evidence>
<feature type="domain" description="CN hydrolase" evidence="10">
    <location>
        <begin position="246"/>
        <end position="486"/>
    </location>
</feature>
<feature type="transmembrane region" description="Helical" evidence="9">
    <location>
        <begin position="202"/>
        <end position="222"/>
    </location>
</feature>
<name>A0ABN6F903_9BACT</name>
<keyword evidence="4 9" id="KW-0808">Transferase</keyword>
<evidence type="ECO:0000313" key="12">
    <source>
        <dbReference type="Proteomes" id="UP001320148"/>
    </source>
</evidence>
<evidence type="ECO:0000256" key="7">
    <source>
        <dbReference type="ARBA" id="ARBA00023136"/>
    </source>
</evidence>
<evidence type="ECO:0000256" key="5">
    <source>
        <dbReference type="ARBA" id="ARBA00022692"/>
    </source>
</evidence>
<dbReference type="CDD" id="cd07571">
    <property type="entry name" value="ALP_N-acyl_transferase"/>
    <property type="match status" value="1"/>
</dbReference>
<keyword evidence="3 9" id="KW-1003">Cell membrane</keyword>
<dbReference type="EC" id="2.3.1.269" evidence="9"/>
<evidence type="ECO:0000256" key="3">
    <source>
        <dbReference type="ARBA" id="ARBA00022475"/>
    </source>
</evidence>
<dbReference type="RefSeq" id="WP_236888442.1">
    <property type="nucleotide sequence ID" value="NZ_AP024488.1"/>
</dbReference>
<evidence type="ECO:0000256" key="1">
    <source>
        <dbReference type="ARBA" id="ARBA00004651"/>
    </source>
</evidence>
<evidence type="ECO:0000256" key="8">
    <source>
        <dbReference type="ARBA" id="ARBA00023315"/>
    </source>
</evidence>
<dbReference type="PANTHER" id="PTHR38686">
    <property type="entry name" value="APOLIPOPROTEIN N-ACYLTRANSFERASE"/>
    <property type="match status" value="1"/>
</dbReference>
<comment type="subcellular location">
    <subcellularLocation>
        <location evidence="1 9">Cell membrane</location>
        <topology evidence="1 9">Multi-pass membrane protein</topology>
    </subcellularLocation>
</comment>
<keyword evidence="5 9" id="KW-0812">Transmembrane</keyword>
<dbReference type="InterPro" id="IPR003010">
    <property type="entry name" value="C-N_Hydrolase"/>
</dbReference>
<keyword evidence="7 9" id="KW-0472">Membrane</keyword>
<evidence type="ECO:0000256" key="2">
    <source>
        <dbReference type="ARBA" id="ARBA00010065"/>
    </source>
</evidence>
<sequence>MRRHVFYSITLPALSAALVVLSFPTPSFWGLSFVALVPLLFALENAEKTTQRLVCGGLFGALLALGMGYWLFNALTGQYDKSFGSAAVFFIGSSCVPYALQYAVFALFHSFLQRDHLLFHLLAVPSLWIILDSTKELTPFLVPWGHLGYATLPFLRFIQIADVGGIHGVTFVVVMINSLVFLLLKRLARCASRMGEGGLSQLGLPVILLLMAFALPVAYGSLRIAQVGSYVEATVRDGGGIEAILVQGNFTQKERWSGMGFLSRVKTYLALSGAGEGGRPRVIVWPETVLNVSARVDDGLLSSLGERIGAGSLLISGGLRKGEEGVYNSACFVSKAGKTRWYDKHILLPYAEDTPGGGFLGTYHNAPETFERGRTPSAVSSPMGVVGASICLESLFPRHVRHSVLMGAEFLVNLSNDSWFGTSAMPYIHLGASRVRAIENRRFLLRASNSGISALISPLGEIGEASNLFTRQQVSGTFSRLSGVTLYTRMGDSILYFAGLWIIFSLMAVILDGEGKAGAVRGEHRS</sequence>
<evidence type="ECO:0000313" key="11">
    <source>
        <dbReference type="EMBL" id="BCS97010.1"/>
    </source>
</evidence>
<feature type="transmembrane region" description="Helical" evidence="9">
    <location>
        <begin position="84"/>
        <end position="105"/>
    </location>
</feature>
<protein>
    <recommendedName>
        <fullName evidence="9">Apolipoprotein N-acyltransferase</fullName>
        <shortName evidence="9">ALP N-acyltransferase</shortName>
        <ecNumber evidence="9">2.3.1.269</ecNumber>
    </recommendedName>
</protein>
<proteinExistence type="inferred from homology"/>
<dbReference type="Pfam" id="PF20154">
    <property type="entry name" value="LNT_N"/>
    <property type="match status" value="1"/>
</dbReference>
<dbReference type="Gene3D" id="3.60.110.10">
    <property type="entry name" value="Carbon-nitrogen hydrolase"/>
    <property type="match status" value="1"/>
</dbReference>
<dbReference type="InterPro" id="IPR045378">
    <property type="entry name" value="LNT_N"/>
</dbReference>
<evidence type="ECO:0000256" key="4">
    <source>
        <dbReference type="ARBA" id="ARBA00022679"/>
    </source>
</evidence>
<dbReference type="SUPFAM" id="SSF56317">
    <property type="entry name" value="Carbon-nitrogen hydrolase"/>
    <property type="match status" value="1"/>
</dbReference>
<feature type="transmembrane region" description="Helical" evidence="9">
    <location>
        <begin position="5"/>
        <end position="23"/>
    </location>
</feature>
<comment type="function">
    <text evidence="9">Catalyzes the phospholipid dependent N-acylation of the N-terminal cysteine of apolipoprotein, the last step in lipoprotein maturation.</text>
</comment>
<keyword evidence="6 9" id="KW-1133">Transmembrane helix</keyword>
<organism evidence="11 12">
    <name type="scientific">Desulfoluna limicola</name>
    <dbReference type="NCBI Taxonomy" id="2810562"/>
    <lineage>
        <taxon>Bacteria</taxon>
        <taxon>Pseudomonadati</taxon>
        <taxon>Thermodesulfobacteriota</taxon>
        <taxon>Desulfobacteria</taxon>
        <taxon>Desulfobacterales</taxon>
        <taxon>Desulfolunaceae</taxon>
        <taxon>Desulfoluna</taxon>
    </lineage>
</organism>
<comment type="pathway">
    <text evidence="9">Protein modification; lipoprotein biosynthesis (N-acyl transfer).</text>
</comment>
<gene>
    <name evidence="11" type="primary">lnt_1</name>
    <name evidence="9" type="synonym">lnt</name>
    <name evidence="11" type="ORF">DSLASN_26420</name>
</gene>
<comment type="catalytic activity">
    <reaction evidence="9">
        <text>N-terminal S-1,2-diacyl-sn-glyceryl-L-cysteinyl-[lipoprotein] + a glycerophospholipid = N-acyl-S-1,2-diacyl-sn-glyceryl-L-cysteinyl-[lipoprotein] + a 2-acyl-sn-glycero-3-phospholipid + H(+)</text>
        <dbReference type="Rhea" id="RHEA:48228"/>
        <dbReference type="Rhea" id="RHEA-COMP:14681"/>
        <dbReference type="Rhea" id="RHEA-COMP:14684"/>
        <dbReference type="ChEBI" id="CHEBI:15378"/>
        <dbReference type="ChEBI" id="CHEBI:136912"/>
        <dbReference type="ChEBI" id="CHEBI:140656"/>
        <dbReference type="ChEBI" id="CHEBI:140657"/>
        <dbReference type="ChEBI" id="CHEBI:140660"/>
        <dbReference type="EC" id="2.3.1.269"/>
    </reaction>
</comment>
<keyword evidence="8 9" id="KW-0012">Acyltransferase</keyword>